<organism evidence="1 2">
    <name type="scientific">Brachionus plicatilis</name>
    <name type="common">Marine rotifer</name>
    <name type="synonym">Brachionus muelleri</name>
    <dbReference type="NCBI Taxonomy" id="10195"/>
    <lineage>
        <taxon>Eukaryota</taxon>
        <taxon>Metazoa</taxon>
        <taxon>Spiralia</taxon>
        <taxon>Gnathifera</taxon>
        <taxon>Rotifera</taxon>
        <taxon>Eurotatoria</taxon>
        <taxon>Monogononta</taxon>
        <taxon>Pseudotrocha</taxon>
        <taxon>Ploima</taxon>
        <taxon>Brachionidae</taxon>
        <taxon>Brachionus</taxon>
    </lineage>
</organism>
<dbReference type="AlphaFoldDB" id="A0A3M7PCI6"/>
<proteinExistence type="predicted"/>
<dbReference type="Proteomes" id="UP000276133">
    <property type="component" value="Unassembled WGS sequence"/>
</dbReference>
<evidence type="ECO:0000313" key="1">
    <source>
        <dbReference type="EMBL" id="RMZ96480.1"/>
    </source>
</evidence>
<sequence length="122" mass="15170">MKVHVLYRCYFESNQHNRFHTKIALVHQEYPFYDHWKSEFLIRPRYLSFEILKFRVLSKKRSTIHKIFERMSLKKARARKLSKDAEYYDQIFYNTFQYQLNDATITDFSLKEENDSGYEFRF</sequence>
<name>A0A3M7PCI6_BRAPC</name>
<reference evidence="1 2" key="1">
    <citation type="journal article" date="2018" name="Sci. Rep.">
        <title>Genomic signatures of local adaptation to the degree of environmental predictability in rotifers.</title>
        <authorList>
            <person name="Franch-Gras L."/>
            <person name="Hahn C."/>
            <person name="Garcia-Roger E.M."/>
            <person name="Carmona M.J."/>
            <person name="Serra M."/>
            <person name="Gomez A."/>
        </authorList>
    </citation>
    <scope>NUCLEOTIDE SEQUENCE [LARGE SCALE GENOMIC DNA]</scope>
    <source>
        <strain evidence="1">HYR1</strain>
    </source>
</reference>
<dbReference type="EMBL" id="REGN01012152">
    <property type="protein sequence ID" value="RMZ96480.1"/>
    <property type="molecule type" value="Genomic_DNA"/>
</dbReference>
<gene>
    <name evidence="1" type="ORF">BpHYR1_002580</name>
</gene>
<evidence type="ECO:0000313" key="2">
    <source>
        <dbReference type="Proteomes" id="UP000276133"/>
    </source>
</evidence>
<keyword evidence="2" id="KW-1185">Reference proteome</keyword>
<comment type="caution">
    <text evidence="1">The sequence shown here is derived from an EMBL/GenBank/DDBJ whole genome shotgun (WGS) entry which is preliminary data.</text>
</comment>
<protein>
    <submittedName>
        <fullName evidence="1">Uncharacterized protein</fullName>
    </submittedName>
</protein>
<accession>A0A3M7PCI6</accession>